<dbReference type="GO" id="GO:0044780">
    <property type="term" value="P:bacterial-type flagellum assembly"/>
    <property type="evidence" value="ECO:0007669"/>
    <property type="project" value="UniProtKB-UniRule"/>
</dbReference>
<evidence type="ECO:0000256" key="9">
    <source>
        <dbReference type="NCBIfam" id="TIGR01400"/>
    </source>
</evidence>
<dbReference type="PRINTS" id="PR00953">
    <property type="entry name" value="TYPE3IMRPROT"/>
</dbReference>
<sequence>MIIQLQKLIYIFMRITAFIVICPGFSFKGLPNIFKIGLSFSISIIIYMIIPAIEVEPNMLYFFILVIKEILLGLAMGYITKLIFAAMEIAGQMVDFQVGFSMASVFDPSMGTTASNYGKAYYWLSICVFFLLDMHHKIINALILSFNYIPVTEVGFTGFHTKSIVNLFSLIFELAFNVAAPIIVVVLIVDILLGVISKTVPQINVLMLGMPIKTMISFFISMIMLSWLMKSFGSIIGLIPEYLEAILSL</sequence>
<dbReference type="AlphaFoldDB" id="A0A926EXR5"/>
<dbReference type="GO" id="GO:0005886">
    <property type="term" value="C:plasma membrane"/>
    <property type="evidence" value="ECO:0007669"/>
    <property type="project" value="UniProtKB-SubCell"/>
</dbReference>
<feature type="transmembrane region" description="Helical" evidence="10">
    <location>
        <begin position="170"/>
        <end position="196"/>
    </location>
</feature>
<dbReference type="GO" id="GO:0009425">
    <property type="term" value="C:bacterial-type flagellum basal body"/>
    <property type="evidence" value="ECO:0007669"/>
    <property type="project" value="UniProtKB-SubCell"/>
</dbReference>
<dbReference type="RefSeq" id="WP_249323106.1">
    <property type="nucleotide sequence ID" value="NZ_JACRTK010000001.1"/>
</dbReference>
<keyword evidence="11" id="KW-0969">Cilium</keyword>
<proteinExistence type="inferred from homology"/>
<keyword evidence="12" id="KW-1185">Reference proteome</keyword>
<keyword evidence="11" id="KW-0282">Flagellum</keyword>
<evidence type="ECO:0000256" key="2">
    <source>
        <dbReference type="ARBA" id="ARBA00009772"/>
    </source>
</evidence>
<feature type="transmembrane region" description="Helical" evidence="10">
    <location>
        <begin position="120"/>
        <end position="149"/>
    </location>
</feature>
<evidence type="ECO:0000256" key="3">
    <source>
        <dbReference type="ARBA" id="ARBA00021717"/>
    </source>
</evidence>
<dbReference type="InterPro" id="IPR006303">
    <property type="entry name" value="FliR"/>
</dbReference>
<dbReference type="Proteomes" id="UP000601522">
    <property type="component" value="Unassembled WGS sequence"/>
</dbReference>
<comment type="caution">
    <text evidence="11">The sequence shown here is derived from an EMBL/GenBank/DDBJ whole genome shotgun (WGS) entry which is preliminary data.</text>
</comment>
<feature type="transmembrane region" description="Helical" evidence="10">
    <location>
        <begin position="33"/>
        <end position="53"/>
    </location>
</feature>
<accession>A0A926EXR5</accession>
<dbReference type="Pfam" id="PF01311">
    <property type="entry name" value="Bac_export_1"/>
    <property type="match status" value="1"/>
</dbReference>
<dbReference type="NCBIfam" id="TIGR01400">
    <property type="entry name" value="fliR"/>
    <property type="match status" value="1"/>
</dbReference>
<gene>
    <name evidence="11" type="primary">fliR</name>
    <name evidence="11" type="ORF">H8689_03915</name>
</gene>
<keyword evidence="5 10" id="KW-0812">Transmembrane</keyword>
<feature type="transmembrane region" description="Helical" evidence="10">
    <location>
        <begin position="7"/>
        <end position="27"/>
    </location>
</feature>
<evidence type="ECO:0000256" key="4">
    <source>
        <dbReference type="ARBA" id="ARBA00022475"/>
    </source>
</evidence>
<evidence type="ECO:0000313" key="11">
    <source>
        <dbReference type="EMBL" id="MBC8590288.1"/>
    </source>
</evidence>
<keyword evidence="8 10" id="KW-0975">Bacterial flagellum</keyword>
<evidence type="ECO:0000256" key="6">
    <source>
        <dbReference type="ARBA" id="ARBA00022989"/>
    </source>
</evidence>
<evidence type="ECO:0000256" key="1">
    <source>
        <dbReference type="ARBA" id="ARBA00002578"/>
    </source>
</evidence>
<comment type="caution">
    <text evidence="10">Lacks conserved residue(s) required for the propagation of feature annotation.</text>
</comment>
<dbReference type="PANTHER" id="PTHR30065:SF1">
    <property type="entry name" value="SURFACE PRESENTATION OF ANTIGENS PROTEIN SPAR"/>
    <property type="match status" value="1"/>
</dbReference>
<evidence type="ECO:0000256" key="7">
    <source>
        <dbReference type="ARBA" id="ARBA00023136"/>
    </source>
</evidence>
<protein>
    <recommendedName>
        <fullName evidence="3 9">Flagellar biosynthetic protein FliR</fullName>
    </recommendedName>
</protein>
<comment type="similarity">
    <text evidence="2 10">Belongs to the FliR/MopE/SpaR family.</text>
</comment>
<evidence type="ECO:0000256" key="10">
    <source>
        <dbReference type="RuleBase" id="RU362071"/>
    </source>
</evidence>
<keyword evidence="7 10" id="KW-0472">Membrane</keyword>
<keyword evidence="4 10" id="KW-1003">Cell membrane</keyword>
<name>A0A926EXR5_9FIRM</name>
<dbReference type="EMBL" id="JACRTK010000001">
    <property type="protein sequence ID" value="MBC8590288.1"/>
    <property type="molecule type" value="Genomic_DNA"/>
</dbReference>
<dbReference type="PANTHER" id="PTHR30065">
    <property type="entry name" value="FLAGELLAR BIOSYNTHETIC PROTEIN FLIR"/>
    <property type="match status" value="1"/>
</dbReference>
<evidence type="ECO:0000256" key="5">
    <source>
        <dbReference type="ARBA" id="ARBA00022692"/>
    </source>
</evidence>
<keyword evidence="6 10" id="KW-1133">Transmembrane helix</keyword>
<comment type="function">
    <text evidence="1 10">Role in flagellar biosynthesis.</text>
</comment>
<dbReference type="InterPro" id="IPR002010">
    <property type="entry name" value="T3SS_IM_R"/>
</dbReference>
<evidence type="ECO:0000313" key="12">
    <source>
        <dbReference type="Proteomes" id="UP000601522"/>
    </source>
</evidence>
<dbReference type="GO" id="GO:0006605">
    <property type="term" value="P:protein targeting"/>
    <property type="evidence" value="ECO:0007669"/>
    <property type="project" value="UniProtKB-UniRule"/>
</dbReference>
<comment type="subcellular location">
    <subcellularLocation>
        <location evidence="10">Cell membrane</location>
        <topology evidence="10">Multi-pass membrane protein</topology>
    </subcellularLocation>
    <subcellularLocation>
        <location evidence="10">Bacterial flagellum basal body</location>
    </subcellularLocation>
</comment>
<organism evidence="11 12">
    <name type="scientific">Wansuia hejianensis</name>
    <dbReference type="NCBI Taxonomy" id="2763667"/>
    <lineage>
        <taxon>Bacteria</taxon>
        <taxon>Bacillati</taxon>
        <taxon>Bacillota</taxon>
        <taxon>Clostridia</taxon>
        <taxon>Lachnospirales</taxon>
        <taxon>Lachnospiraceae</taxon>
        <taxon>Wansuia</taxon>
    </lineage>
</organism>
<keyword evidence="11" id="KW-0966">Cell projection</keyword>
<reference evidence="11 12" key="1">
    <citation type="submission" date="2020-08" db="EMBL/GenBank/DDBJ databases">
        <title>Genome public.</title>
        <authorList>
            <person name="Liu C."/>
            <person name="Sun Q."/>
        </authorList>
    </citation>
    <scope>NUCLEOTIDE SEQUENCE [LARGE SCALE GENOMIC DNA]</scope>
    <source>
        <strain evidence="11 12">NSJ-26</strain>
    </source>
</reference>
<evidence type="ECO:0000256" key="8">
    <source>
        <dbReference type="ARBA" id="ARBA00023143"/>
    </source>
</evidence>